<gene>
    <name evidence="1" type="ORF">S01H4_62938</name>
</gene>
<reference evidence="1" key="1">
    <citation type="journal article" date="2014" name="Front. Microbiol.">
        <title>High frequency of phylogenetically diverse reductive dehalogenase-homologous genes in deep subseafloor sedimentary metagenomes.</title>
        <authorList>
            <person name="Kawai M."/>
            <person name="Futagami T."/>
            <person name="Toyoda A."/>
            <person name="Takaki Y."/>
            <person name="Nishi S."/>
            <person name="Hori S."/>
            <person name="Arai W."/>
            <person name="Tsubouchi T."/>
            <person name="Morono Y."/>
            <person name="Uchiyama I."/>
            <person name="Ito T."/>
            <person name="Fujiyama A."/>
            <person name="Inagaki F."/>
            <person name="Takami H."/>
        </authorList>
    </citation>
    <scope>NUCLEOTIDE SEQUENCE</scope>
    <source>
        <strain evidence="1">Expedition CK06-06</strain>
    </source>
</reference>
<evidence type="ECO:0000313" key="1">
    <source>
        <dbReference type="EMBL" id="GAH10180.1"/>
    </source>
</evidence>
<dbReference type="AlphaFoldDB" id="X1DPK8"/>
<comment type="caution">
    <text evidence="1">The sequence shown here is derived from an EMBL/GenBank/DDBJ whole genome shotgun (WGS) entry which is preliminary data.</text>
</comment>
<sequence>TQDDETYSIEVTNLTNAAIAASIVTVFHPDPVGICP</sequence>
<proteinExistence type="predicted"/>
<organism evidence="1">
    <name type="scientific">marine sediment metagenome</name>
    <dbReference type="NCBI Taxonomy" id="412755"/>
    <lineage>
        <taxon>unclassified sequences</taxon>
        <taxon>metagenomes</taxon>
        <taxon>ecological metagenomes</taxon>
    </lineage>
</organism>
<feature type="non-terminal residue" evidence="1">
    <location>
        <position position="1"/>
    </location>
</feature>
<name>X1DPK8_9ZZZZ</name>
<protein>
    <submittedName>
        <fullName evidence="1">Uncharacterized protein</fullName>
    </submittedName>
</protein>
<accession>X1DPK8</accession>
<dbReference type="EMBL" id="BART01037702">
    <property type="protein sequence ID" value="GAH10180.1"/>
    <property type="molecule type" value="Genomic_DNA"/>
</dbReference>